<evidence type="ECO:0000256" key="9">
    <source>
        <dbReference type="ARBA" id="ARBA00023136"/>
    </source>
</evidence>
<dbReference type="AlphaFoldDB" id="A0A3T0EB63"/>
<sequence>MLFGRNVTGGAVVVRTTTPTDEFRFNGRVGVETGLRWVASGVISGPLTEQISAKLAVYHSDDDGWFTNRFDNSSHGANQVTIIRPAIALRPNDNLEFLLRLEYGETDGDGPSGQNHVNGSGVGGLFQRGTFDFAIDEPGFARADWRQAIFETNIGVDFGNGTITNVLGWRDYDGQSLGDIDATPGFLFHAPSSLAQNQWSNELRYAGTFGNVDVTTGLFYFDQTIEYVERRNLLGGALITAGGGTIDHSTWGVFANFDIHASERLTFSIGGRYSVEDKDARIQSLLPGTPCVVGQGCTVVAGNPGAFIDSDSWSSFAPRVGVQFRYDDVSQLYASWSQGYRSGGYNFRNTSPNPAITPGPFDQERIDSFEVGLKTDLANGNIRLNIAAFHNSINDMQREINESDPMAGVVQIIRNTADATIQGFEVEGRFFLGENTLLTAQVGYLDGSYDSVIFDLNGDGVINAADLALDIPRLAPWTYGVGLYHDVPLNLFGGTLLTGSVSYNYRDANAYTDSNLGFFDSVGIWDAGLSLSFNEGRHILALYGKNLSNEVTYGNDTQLPATLGPFPLGGTFSPLNRGRVVGLEFRVRN</sequence>
<evidence type="ECO:0000256" key="1">
    <source>
        <dbReference type="ARBA" id="ARBA00004571"/>
    </source>
</evidence>
<dbReference type="SUPFAM" id="SSF56935">
    <property type="entry name" value="Porins"/>
    <property type="match status" value="1"/>
</dbReference>
<evidence type="ECO:0000313" key="11">
    <source>
        <dbReference type="EMBL" id="AZU04552.1"/>
    </source>
</evidence>
<dbReference type="Gene3D" id="2.40.170.20">
    <property type="entry name" value="TonB-dependent receptor, beta-barrel domain"/>
    <property type="match status" value="1"/>
</dbReference>
<dbReference type="EMBL" id="CP018911">
    <property type="protein sequence ID" value="AZU04552.1"/>
    <property type="molecule type" value="Genomic_DNA"/>
</dbReference>
<evidence type="ECO:0000256" key="10">
    <source>
        <dbReference type="ARBA" id="ARBA00023237"/>
    </source>
</evidence>
<evidence type="ECO:0000256" key="2">
    <source>
        <dbReference type="ARBA" id="ARBA00022448"/>
    </source>
</evidence>
<keyword evidence="7" id="KW-0406">Ion transport</keyword>
<dbReference type="GO" id="GO:0006826">
    <property type="term" value="P:iron ion transport"/>
    <property type="evidence" value="ECO:0007669"/>
    <property type="project" value="UniProtKB-KW"/>
</dbReference>
<keyword evidence="10" id="KW-0998">Cell outer membrane</keyword>
<dbReference type="InterPro" id="IPR000531">
    <property type="entry name" value="Beta-barrel_TonB"/>
</dbReference>
<comment type="subcellular location">
    <subcellularLocation>
        <location evidence="1">Cell outer membrane</location>
        <topology evidence="1">Multi-pass membrane protein</topology>
    </subcellularLocation>
</comment>
<accession>A0A3T0EB63</accession>
<dbReference type="Proteomes" id="UP000286954">
    <property type="component" value="Chromosome"/>
</dbReference>
<evidence type="ECO:0000256" key="3">
    <source>
        <dbReference type="ARBA" id="ARBA00022452"/>
    </source>
</evidence>
<dbReference type="InterPro" id="IPR039426">
    <property type="entry name" value="TonB-dep_rcpt-like"/>
</dbReference>
<keyword evidence="5" id="KW-0812">Transmembrane</keyword>
<keyword evidence="3" id="KW-1134">Transmembrane beta strand</keyword>
<dbReference type="InterPro" id="IPR018247">
    <property type="entry name" value="EF_Hand_1_Ca_BS"/>
</dbReference>
<organism evidence="11 12">
    <name type="scientific">Glycocaulis alkaliphilus</name>
    <dbReference type="NCBI Taxonomy" id="1434191"/>
    <lineage>
        <taxon>Bacteria</taxon>
        <taxon>Pseudomonadati</taxon>
        <taxon>Pseudomonadota</taxon>
        <taxon>Alphaproteobacteria</taxon>
        <taxon>Maricaulales</taxon>
        <taxon>Maricaulaceae</taxon>
        <taxon>Glycocaulis</taxon>
    </lineage>
</organism>
<keyword evidence="12" id="KW-1185">Reference proteome</keyword>
<dbReference type="PANTHER" id="PTHR32552:SF81">
    <property type="entry name" value="TONB-DEPENDENT OUTER MEMBRANE RECEPTOR"/>
    <property type="match status" value="1"/>
</dbReference>
<evidence type="ECO:0000256" key="8">
    <source>
        <dbReference type="ARBA" id="ARBA00023077"/>
    </source>
</evidence>
<evidence type="ECO:0000256" key="5">
    <source>
        <dbReference type="ARBA" id="ARBA00022692"/>
    </source>
</evidence>
<keyword evidence="6" id="KW-0408">Iron</keyword>
<keyword evidence="2" id="KW-0813">Transport</keyword>
<dbReference type="PROSITE" id="PS00018">
    <property type="entry name" value="EF_HAND_1"/>
    <property type="match status" value="1"/>
</dbReference>
<evidence type="ECO:0000313" key="12">
    <source>
        <dbReference type="Proteomes" id="UP000286954"/>
    </source>
</evidence>
<proteinExistence type="predicted"/>
<dbReference type="InterPro" id="IPR036942">
    <property type="entry name" value="Beta-barrel_TonB_sf"/>
</dbReference>
<name>A0A3T0EB63_9PROT</name>
<dbReference type="KEGG" id="gak:X907_2029"/>
<dbReference type="PANTHER" id="PTHR32552">
    <property type="entry name" value="FERRICHROME IRON RECEPTOR-RELATED"/>
    <property type="match status" value="1"/>
</dbReference>
<keyword evidence="8" id="KW-0798">TonB box</keyword>
<gene>
    <name evidence="11" type="ORF">X907_2029</name>
</gene>
<dbReference type="Pfam" id="PF00593">
    <property type="entry name" value="TonB_dep_Rec_b-barrel"/>
    <property type="match status" value="1"/>
</dbReference>
<reference evidence="11 12" key="1">
    <citation type="submission" date="2016-12" db="EMBL/GenBank/DDBJ databases">
        <title>The genome of dimorphic prosthecate Glycocaulis alkaliphilus 6b-8t, isolated from crude oil dictates its adaptability in petroleum environments.</title>
        <authorList>
            <person name="Wu X.-L."/>
            <person name="Geng S."/>
        </authorList>
    </citation>
    <scope>NUCLEOTIDE SEQUENCE [LARGE SCALE GENOMIC DNA]</scope>
    <source>
        <strain evidence="11 12">6B-8</strain>
    </source>
</reference>
<protein>
    <submittedName>
        <fullName evidence="11">Outer membrane protein</fullName>
    </submittedName>
</protein>
<evidence type="ECO:0000256" key="4">
    <source>
        <dbReference type="ARBA" id="ARBA00022496"/>
    </source>
</evidence>
<keyword evidence="9" id="KW-0472">Membrane</keyword>
<evidence type="ECO:0000256" key="7">
    <source>
        <dbReference type="ARBA" id="ARBA00023065"/>
    </source>
</evidence>
<dbReference type="GO" id="GO:0009279">
    <property type="term" value="C:cell outer membrane"/>
    <property type="evidence" value="ECO:0007669"/>
    <property type="project" value="UniProtKB-SubCell"/>
</dbReference>
<evidence type="ECO:0000256" key="6">
    <source>
        <dbReference type="ARBA" id="ARBA00023004"/>
    </source>
</evidence>
<keyword evidence="4" id="KW-0410">Iron transport</keyword>